<dbReference type="EC" id="1.1.1.102" evidence="27"/>
<evidence type="ECO:0000256" key="26">
    <source>
        <dbReference type="ARBA" id="ARBA00023288"/>
    </source>
</evidence>
<evidence type="ECO:0000256" key="16">
    <source>
        <dbReference type="ARBA" id="ARBA00022837"/>
    </source>
</evidence>
<dbReference type="AlphaFoldDB" id="A0A085MC74"/>
<keyword evidence="23" id="KW-0564">Palmitate</keyword>
<feature type="domain" description="AH" evidence="36">
    <location>
        <begin position="148"/>
        <end position="361"/>
    </location>
</feature>
<evidence type="ECO:0000256" key="31">
    <source>
        <dbReference type="ARBA" id="ARBA00034102"/>
    </source>
</evidence>
<keyword evidence="16" id="KW-0106">Calcium</keyword>
<comment type="pathway">
    <text evidence="6">Lipid metabolism; sphingolipid metabolism.</text>
</comment>
<dbReference type="InterPro" id="IPR037959">
    <property type="entry name" value="PICK1_BAR"/>
</dbReference>
<dbReference type="InterPro" id="IPR027267">
    <property type="entry name" value="AH/BAR_dom_sf"/>
</dbReference>
<evidence type="ECO:0000256" key="34">
    <source>
        <dbReference type="SAM" id="Phobius"/>
    </source>
</evidence>
<organism evidence="37 38">
    <name type="scientific">Trichuris suis</name>
    <name type="common">pig whipworm</name>
    <dbReference type="NCBI Taxonomy" id="68888"/>
    <lineage>
        <taxon>Eukaryota</taxon>
        <taxon>Metazoa</taxon>
        <taxon>Ecdysozoa</taxon>
        <taxon>Nematoda</taxon>
        <taxon>Enoplea</taxon>
        <taxon>Dorylaimia</taxon>
        <taxon>Trichinellida</taxon>
        <taxon>Trichuridae</taxon>
        <taxon>Trichuris</taxon>
    </lineage>
</organism>
<dbReference type="GO" id="GO:0019904">
    <property type="term" value="F:protein domain specific binding"/>
    <property type="evidence" value="ECO:0007669"/>
    <property type="project" value="InterPro"/>
</dbReference>
<dbReference type="Gene3D" id="1.20.1270.60">
    <property type="entry name" value="Arfaptin homology (AH) domain/BAR domain"/>
    <property type="match status" value="1"/>
</dbReference>
<keyword evidence="10" id="KW-0597">Phosphoprotein</keyword>
<keyword evidence="25" id="KW-0206">Cytoskeleton</keyword>
<dbReference type="GO" id="GO:0046872">
    <property type="term" value="F:metal ion binding"/>
    <property type="evidence" value="ECO:0007669"/>
    <property type="project" value="UniProtKB-KW"/>
</dbReference>
<evidence type="ECO:0000256" key="22">
    <source>
        <dbReference type="ARBA" id="ARBA00023136"/>
    </source>
</evidence>
<evidence type="ECO:0000256" key="10">
    <source>
        <dbReference type="ARBA" id="ARBA00022553"/>
    </source>
</evidence>
<comment type="subcellular location">
    <subcellularLocation>
        <location evidence="3">Cytoplasm</location>
        <location evidence="3">Cytoskeleton</location>
    </subcellularLocation>
    <subcellularLocation>
        <location evidence="4">Cytoplasm</location>
        <location evidence="4">Perinuclear region</location>
    </subcellularLocation>
    <subcellularLocation>
        <location evidence="2">Endoplasmic reticulum</location>
    </subcellularLocation>
    <subcellularLocation>
        <location evidence="5">Membrane</location>
        <topology evidence="5">Lipid-anchor</topology>
    </subcellularLocation>
    <subcellularLocation>
        <location evidence="1">Membrane</location>
        <topology evidence="1">Peripheral membrane protein</topology>
    </subcellularLocation>
    <subcellularLocation>
        <location evidence="32">Postsynaptic density</location>
    </subcellularLocation>
    <subcellularLocation>
        <location evidence="31">Synapse</location>
        <location evidence="31">Synaptosome</location>
    </subcellularLocation>
</comment>
<dbReference type="InterPro" id="IPR002347">
    <property type="entry name" value="SDR_fam"/>
</dbReference>
<dbReference type="Gene3D" id="3.40.50.720">
    <property type="entry name" value="NAD(P)-binding Rossmann-like Domain"/>
    <property type="match status" value="1"/>
</dbReference>
<evidence type="ECO:0000256" key="13">
    <source>
        <dbReference type="ARBA" id="ARBA00022741"/>
    </source>
</evidence>
<evidence type="ECO:0000256" key="28">
    <source>
        <dbReference type="ARBA" id="ARBA00031097"/>
    </source>
</evidence>
<keyword evidence="18" id="KW-0746">Sphingolipid metabolism</keyword>
<evidence type="ECO:0000256" key="32">
    <source>
        <dbReference type="ARBA" id="ARBA00034105"/>
    </source>
</evidence>
<evidence type="ECO:0000313" key="38">
    <source>
        <dbReference type="Proteomes" id="UP000030764"/>
    </source>
</evidence>
<dbReference type="CDD" id="cd08939">
    <property type="entry name" value="KDSR-like_SDR_c"/>
    <property type="match status" value="1"/>
</dbReference>
<dbReference type="CDD" id="cd07659">
    <property type="entry name" value="BAR_PICK1"/>
    <property type="match status" value="1"/>
</dbReference>
<keyword evidence="14" id="KW-0256">Endoplasmic reticulum</keyword>
<protein>
    <recommendedName>
        <fullName evidence="8">PRKCA-binding protein</fullName>
        <ecNumber evidence="27">1.1.1.102</ecNumber>
    </recommendedName>
    <alternativeName>
        <fullName evidence="29">Protein interacting with C kinase 1</fullName>
    </alternativeName>
    <alternativeName>
        <fullName evidence="28">Protein kinase C-alpha-binding protein</fullName>
    </alternativeName>
</protein>
<evidence type="ECO:0000256" key="5">
    <source>
        <dbReference type="ARBA" id="ARBA00004635"/>
    </source>
</evidence>
<reference evidence="37 38" key="1">
    <citation type="journal article" date="2014" name="Nat. Genet.">
        <title>Genome and transcriptome of the porcine whipworm Trichuris suis.</title>
        <authorList>
            <person name="Jex A.R."/>
            <person name="Nejsum P."/>
            <person name="Schwarz E.M."/>
            <person name="Hu L."/>
            <person name="Young N.D."/>
            <person name="Hall R.S."/>
            <person name="Korhonen P.K."/>
            <person name="Liao S."/>
            <person name="Thamsborg S."/>
            <person name="Xia J."/>
            <person name="Xu P."/>
            <person name="Wang S."/>
            <person name="Scheerlinck J.P."/>
            <person name="Hofmann A."/>
            <person name="Sternberg P.W."/>
            <person name="Wang J."/>
            <person name="Gasser R.B."/>
        </authorList>
    </citation>
    <scope>NUCLEOTIDE SEQUENCE [LARGE SCALE GENOMIC DNA]</scope>
    <source>
        <strain evidence="37">DCEP-RM93M</strain>
    </source>
</reference>
<keyword evidence="13" id="KW-0547">Nucleotide-binding</keyword>
<dbReference type="InterPro" id="IPR036291">
    <property type="entry name" value="NAD(P)-bd_dom_sf"/>
</dbReference>
<evidence type="ECO:0000256" key="33">
    <source>
        <dbReference type="ARBA" id="ARBA00093501"/>
    </source>
</evidence>
<keyword evidence="11" id="KW-0771">Synaptosome</keyword>
<keyword evidence="34" id="KW-0812">Transmembrane</keyword>
<keyword evidence="38" id="KW-1185">Reference proteome</keyword>
<accession>A0A085MC74</accession>
<dbReference type="SMART" id="SM01015">
    <property type="entry name" value="Arfaptin"/>
    <property type="match status" value="1"/>
</dbReference>
<evidence type="ECO:0000256" key="1">
    <source>
        <dbReference type="ARBA" id="ARBA00004170"/>
    </source>
</evidence>
<dbReference type="Pfam" id="PF00595">
    <property type="entry name" value="PDZ"/>
    <property type="match status" value="1"/>
</dbReference>
<dbReference type="SUPFAM" id="SSF51735">
    <property type="entry name" value="NAD(P)-binding Rossmann-fold domains"/>
    <property type="match status" value="1"/>
</dbReference>
<dbReference type="GO" id="GO:0048471">
    <property type="term" value="C:perinuclear region of cytoplasm"/>
    <property type="evidence" value="ECO:0007669"/>
    <property type="project" value="UniProtKB-SubCell"/>
</dbReference>
<evidence type="ECO:0000256" key="11">
    <source>
        <dbReference type="ARBA" id="ARBA00022599"/>
    </source>
</evidence>
<evidence type="ECO:0000259" key="36">
    <source>
        <dbReference type="PROSITE" id="PS50870"/>
    </source>
</evidence>
<dbReference type="SUPFAM" id="SSF50156">
    <property type="entry name" value="PDZ domain-like"/>
    <property type="match status" value="1"/>
</dbReference>
<dbReference type="PROSITE" id="PS50106">
    <property type="entry name" value="PDZ"/>
    <property type="match status" value="1"/>
</dbReference>
<feature type="domain" description="PDZ" evidence="35">
    <location>
        <begin position="26"/>
        <end position="109"/>
    </location>
</feature>
<evidence type="ECO:0000256" key="24">
    <source>
        <dbReference type="ARBA" id="ARBA00023203"/>
    </source>
</evidence>
<dbReference type="FunFam" id="2.30.42.10:FF:000073">
    <property type="entry name" value="Interacting with PRKCA"/>
    <property type="match status" value="1"/>
</dbReference>
<dbReference type="GO" id="GO:0030148">
    <property type="term" value="P:sphingolipid biosynthetic process"/>
    <property type="evidence" value="ECO:0007669"/>
    <property type="project" value="InterPro"/>
</dbReference>
<dbReference type="GO" id="GO:0014069">
    <property type="term" value="C:postsynaptic density"/>
    <property type="evidence" value="ECO:0007669"/>
    <property type="project" value="UniProtKB-SubCell"/>
</dbReference>
<feature type="transmembrane region" description="Helical" evidence="34">
    <location>
        <begin position="526"/>
        <end position="548"/>
    </location>
</feature>
<evidence type="ECO:0000256" key="12">
    <source>
        <dbReference type="ARBA" id="ARBA00022723"/>
    </source>
</evidence>
<comment type="function">
    <text evidence="30">Probable adapter protein that bind to and organize the subcellular localization of a variety of membrane proteins containing some PDZ recognition sequence. Involved in the clustering of various receptors, possibly by acting at the receptor internalization level. Plays a role in synaptic plasticity by regulating the trafficking and internalization of AMPA receptors. May be regulated upon PRKCA activation. May regulate ASIC1/ASIC3 channel. Regulates actin polymerization by inhibiting the actin-nucleating activity of the Arp2/3 complex; the function is competitive with nucleation promoting factors and is linked to neuronal morphology regulation and AMPA receptor (AMPAR) endocytosis. Via interaction with the Arp2/3 complex involved in regulation of synaptic plasicity of excitatory synapses and required for spine shrinkage during long-term depression (LTD). Involved in regulation of astrocyte morphology, antagonistic to Arp2/3 complex activator WASL/N-WASP function.</text>
</comment>
<evidence type="ECO:0000256" key="29">
    <source>
        <dbReference type="ARBA" id="ARBA00032804"/>
    </source>
</evidence>
<evidence type="ECO:0000256" key="8">
    <source>
        <dbReference type="ARBA" id="ARBA00017975"/>
    </source>
</evidence>
<evidence type="ECO:0000256" key="14">
    <source>
        <dbReference type="ARBA" id="ARBA00022824"/>
    </source>
</evidence>
<dbReference type="InterPro" id="IPR036034">
    <property type="entry name" value="PDZ_sf"/>
</dbReference>
<dbReference type="InterPro" id="IPR045022">
    <property type="entry name" value="KDSR-like"/>
</dbReference>
<dbReference type="InterPro" id="IPR001478">
    <property type="entry name" value="PDZ"/>
</dbReference>
<dbReference type="PANTHER" id="PTHR43550">
    <property type="entry name" value="3-KETODIHYDROSPHINGOSINE REDUCTASE"/>
    <property type="match status" value="1"/>
</dbReference>
<dbReference type="SUPFAM" id="SSF103657">
    <property type="entry name" value="BAR/IMD domain-like"/>
    <property type="match status" value="1"/>
</dbReference>
<dbReference type="FunFam" id="1.20.1270.60:FF:000023">
    <property type="entry name" value="Interacting with PRKCA"/>
    <property type="match status" value="1"/>
</dbReference>
<keyword evidence="34" id="KW-1133">Transmembrane helix</keyword>
<evidence type="ECO:0000256" key="6">
    <source>
        <dbReference type="ARBA" id="ARBA00004760"/>
    </source>
</evidence>
<feature type="transmembrane region" description="Helical" evidence="34">
    <location>
        <begin position="495"/>
        <end position="514"/>
    </location>
</feature>
<gene>
    <name evidence="37" type="ORF">M513_04254</name>
</gene>
<dbReference type="InterPro" id="IPR010504">
    <property type="entry name" value="AH_dom"/>
</dbReference>
<evidence type="ECO:0000256" key="20">
    <source>
        <dbReference type="ARBA" id="ARBA00023018"/>
    </source>
</evidence>
<keyword evidence="9" id="KW-0963">Cytoplasm</keyword>
<dbReference type="SMART" id="SM00228">
    <property type="entry name" value="PDZ"/>
    <property type="match status" value="1"/>
</dbReference>
<dbReference type="PROSITE" id="PS00061">
    <property type="entry name" value="ADH_SHORT"/>
    <property type="match status" value="1"/>
</dbReference>
<dbReference type="PRINTS" id="PR00081">
    <property type="entry name" value="GDHRDH"/>
</dbReference>
<evidence type="ECO:0000256" key="19">
    <source>
        <dbReference type="ARBA" id="ARBA00023002"/>
    </source>
</evidence>
<dbReference type="PRINTS" id="PR00080">
    <property type="entry name" value="SDRFAMILY"/>
</dbReference>
<evidence type="ECO:0000256" key="3">
    <source>
        <dbReference type="ARBA" id="ARBA00004245"/>
    </source>
</evidence>
<evidence type="ECO:0000256" key="9">
    <source>
        <dbReference type="ARBA" id="ARBA00022490"/>
    </source>
</evidence>
<evidence type="ECO:0000256" key="18">
    <source>
        <dbReference type="ARBA" id="ARBA00022919"/>
    </source>
</evidence>
<keyword evidence="12" id="KW-0479">Metal-binding</keyword>
<dbReference type="Pfam" id="PF06456">
    <property type="entry name" value="Arfaptin"/>
    <property type="match status" value="1"/>
</dbReference>
<dbReference type="InterPro" id="IPR020904">
    <property type="entry name" value="Sc_DH/Rdtase_CS"/>
</dbReference>
<keyword evidence="21" id="KW-0443">Lipid metabolism</keyword>
<dbReference type="Pfam" id="PF00106">
    <property type="entry name" value="adh_short"/>
    <property type="match status" value="1"/>
</dbReference>
<dbReference type="GO" id="GO:0000166">
    <property type="term" value="F:nucleotide binding"/>
    <property type="evidence" value="ECO:0007669"/>
    <property type="project" value="UniProtKB-KW"/>
</dbReference>
<comment type="subunit">
    <text evidence="33">Monomer and homodimer. Interacts with CXADR. Interacts presynaptically with the glutamate receptors GRIA2, GRIA3, GRIK3, isoform 3 of GRIA4, isoform A of GRM4, GRM7 and GRM8; with NAPA and NAPB; and with BTG2. The interaction with NAPA and NAPB disrupts the interaction with GRIA2, conducting to the internalization of GRIA2. Interacts with PRKCA; with the amine transporters SLC6A2 and SLC6A3; with the channels ASIC1 and ASIC2; with the GTP-binding proteins ARF1 and ARF3; with the ephrin receptor tyrosine kinases EPHA7, EPHB1 and EPHB2; with ERBB2 and through its PDZ domain with the C-terminal tail of PRLHR. Interacts with UNC5A. Interacts (via AH domain) with NCS1/FREQ; in a calcium-dependent manner. Interacts with F-actin and associates with the ARP2/3 complex. Interacts (via PDZ domain) with ARF1 (activated); the interaction blocks Arp2/3 complex inhibition. Interacts with SORCS3.</text>
</comment>
<dbReference type="GO" id="GO:0043005">
    <property type="term" value="C:neuron projection"/>
    <property type="evidence" value="ECO:0007669"/>
    <property type="project" value="UniProtKB-KW"/>
</dbReference>
<sequence>MTCARELETDFFYEEDKCGMTTSSASVTLQKDDGNLIGISIGGGAPSCPCVYLVQIFENGAAASDGSLEAGDEIVRVNRVNVKGRTRSEVARMIQASKDSVTIDYNKLHADPKQGKTLDIVLKKLKHKIVENISSDTADALGMSRAILCHDGLVKRLEDLEKNTGVYKGLMDHIGRLLKSHMKLAEVYKEFGDIFFEIGSHEPQVNSAEAFMTFGEVHRNMEKRARKLFENLRPMISDLNTYLNKAVPDTRATLKKYLDAKFEYLSYCLKIKEMDDEEAAVAAMQEILYRVETGNYEYRLLLRCRQEAKKKFAKLRSDVLVKLELLDQKRVQDLAYQLHRFVTAIEKYHSGCKEDMEPTRNLFPIDVDLSLIAFDYNPSGQLPADGEEDEEEEKELEEQQRRVVDEIACIDLGPSDGENKQESVVSNLCWALNAKSEVPNWPGRFSDEDFRTLVHTAIKSVLGLVGSLKEVQVGDYDPNKQEGSVLVYESDLNCIWAALCIYGNHFGFELAIRVRKVDFRNRAMPVCGFIATVALVCVLLAIVAYILADRKKCQPIKSFAGYHVLITGGSKGIGKAIALEAVRRGADVSIIARNADALEYAAEELRFASGKEQKVFWYTADLSEGWQRMSELIRRIELEAGPVDILINNVGKSVQAPLDELKEEDFLNQMKLNYLTAACMKRRASDQLKSRRVCFVSSQAGQIGLYGYTAYSASKFALRGFAEALQMECRPYNVWITIAYPPHTDTEGFAEEWNSTPELTKAITAGDTPPMKPTDVARHILDSVAKGEFTCHMGLEGWMLSTVCAGMSPANSWRDTVVQALVMGPLRLVGLFHLLKFNFTVSK</sequence>
<evidence type="ECO:0000256" key="27">
    <source>
        <dbReference type="ARBA" id="ARBA00026112"/>
    </source>
</evidence>
<dbReference type="EMBL" id="KL363204">
    <property type="protein sequence ID" value="KFD54820.1"/>
    <property type="molecule type" value="Genomic_DNA"/>
</dbReference>
<dbReference type="GO" id="GO:0005856">
    <property type="term" value="C:cytoskeleton"/>
    <property type="evidence" value="ECO:0007669"/>
    <property type="project" value="UniProtKB-SubCell"/>
</dbReference>
<evidence type="ECO:0000259" key="35">
    <source>
        <dbReference type="PROSITE" id="PS50106"/>
    </source>
</evidence>
<keyword evidence="22 34" id="KW-0472">Membrane</keyword>
<keyword evidence="19" id="KW-0560">Oxidoreductase</keyword>
<dbReference type="PROSITE" id="PS50870">
    <property type="entry name" value="AH"/>
    <property type="match status" value="1"/>
</dbReference>
<evidence type="ECO:0000256" key="23">
    <source>
        <dbReference type="ARBA" id="ARBA00023139"/>
    </source>
</evidence>
<dbReference type="Proteomes" id="UP000030764">
    <property type="component" value="Unassembled WGS sequence"/>
</dbReference>
<dbReference type="PANTHER" id="PTHR43550:SF3">
    <property type="entry name" value="3-KETODIHYDROSPHINGOSINE REDUCTASE"/>
    <property type="match status" value="1"/>
</dbReference>
<dbReference type="Gene3D" id="2.30.42.10">
    <property type="match status" value="1"/>
</dbReference>
<comment type="pathway">
    <text evidence="7">Sphingolipid metabolism.</text>
</comment>
<evidence type="ECO:0000256" key="30">
    <source>
        <dbReference type="ARBA" id="ARBA00033721"/>
    </source>
</evidence>
<evidence type="ECO:0000256" key="2">
    <source>
        <dbReference type="ARBA" id="ARBA00004240"/>
    </source>
</evidence>
<dbReference type="CDD" id="cd06722">
    <property type="entry name" value="PDZ_PICK1-like"/>
    <property type="match status" value="1"/>
</dbReference>
<name>A0A085MC74_9BILA</name>
<dbReference type="GO" id="GO:0006666">
    <property type="term" value="P:3-keto-sphinganine metabolic process"/>
    <property type="evidence" value="ECO:0007669"/>
    <property type="project" value="InterPro"/>
</dbReference>
<evidence type="ECO:0000313" key="37">
    <source>
        <dbReference type="EMBL" id="KFD54820.1"/>
    </source>
</evidence>
<evidence type="ECO:0000256" key="15">
    <source>
        <dbReference type="ARBA" id="ARBA00022833"/>
    </source>
</evidence>
<dbReference type="GO" id="GO:0005789">
    <property type="term" value="C:endoplasmic reticulum membrane"/>
    <property type="evidence" value="ECO:0007669"/>
    <property type="project" value="TreeGrafter"/>
</dbReference>
<keyword evidence="20" id="KW-0770">Synapse</keyword>
<evidence type="ECO:0000256" key="25">
    <source>
        <dbReference type="ARBA" id="ARBA00023212"/>
    </source>
</evidence>
<evidence type="ECO:0000256" key="7">
    <source>
        <dbReference type="ARBA" id="ARBA00004991"/>
    </source>
</evidence>
<proteinExistence type="predicted"/>
<dbReference type="GO" id="GO:0003779">
    <property type="term" value="F:actin binding"/>
    <property type="evidence" value="ECO:0007669"/>
    <property type="project" value="UniProtKB-KW"/>
</dbReference>
<keyword evidence="26" id="KW-0449">Lipoprotein</keyword>
<evidence type="ECO:0000256" key="4">
    <source>
        <dbReference type="ARBA" id="ARBA00004556"/>
    </source>
</evidence>
<keyword evidence="17" id="KW-0521">NADP</keyword>
<keyword evidence="24" id="KW-0009">Actin-binding</keyword>
<dbReference type="GO" id="GO:0047560">
    <property type="term" value="F:3-dehydrosphinganine reductase activity"/>
    <property type="evidence" value="ECO:0007669"/>
    <property type="project" value="UniProtKB-EC"/>
</dbReference>
<evidence type="ECO:0000256" key="17">
    <source>
        <dbReference type="ARBA" id="ARBA00022857"/>
    </source>
</evidence>
<evidence type="ECO:0000256" key="21">
    <source>
        <dbReference type="ARBA" id="ARBA00023098"/>
    </source>
</evidence>
<keyword evidence="15" id="KW-0862">Zinc</keyword>